<name>A0ABT0K2P8_9ACTN</name>
<keyword evidence="6" id="KW-1185">Reference proteome</keyword>
<dbReference type="EMBL" id="JALKFT010000018">
    <property type="protein sequence ID" value="MCK9877563.1"/>
    <property type="molecule type" value="Genomic_DNA"/>
</dbReference>
<proteinExistence type="predicted"/>
<dbReference type="CDD" id="cd06558">
    <property type="entry name" value="crotonase-like"/>
    <property type="match status" value="1"/>
</dbReference>
<dbReference type="Pfam" id="PF16113">
    <property type="entry name" value="ECH_2"/>
    <property type="match status" value="1"/>
</dbReference>
<evidence type="ECO:0000256" key="2">
    <source>
        <dbReference type="ARBA" id="ARBA00011915"/>
    </source>
</evidence>
<dbReference type="InterPro" id="IPR032259">
    <property type="entry name" value="HIBYL-CoA-H"/>
</dbReference>
<reference evidence="5 6" key="1">
    <citation type="submission" date="2022-04" db="EMBL/GenBank/DDBJ databases">
        <title>Genome diversity in the genus Frankia.</title>
        <authorList>
            <person name="Carlos-Shanley C."/>
            <person name="Hahn D."/>
        </authorList>
    </citation>
    <scope>NUCLEOTIDE SEQUENCE [LARGE SCALE GENOMIC DNA]</scope>
    <source>
        <strain evidence="5 6">Ag45/Mut15</strain>
    </source>
</reference>
<dbReference type="InterPro" id="IPR045004">
    <property type="entry name" value="ECH_dom"/>
</dbReference>
<sequence length="370" mass="38944">MSALSASSAQPEVLVSREGVGGALGRLTLNRPRAINALTSTMVEALDEALADWANDPGVAVVLLDGAGERGLCAGGDMRAVRDAIVAGRPEDALAFWSSEYRLNARIRRFPKPYIAIMDGIVMGGGLGLSAHGDVRIVTERSLLAMPEVTLGFVPDVGGTWLLSHAPGQLGTHLALTGRHIGPADAITAGLADHYLPSARIPALLEVLRTAADPAEAIAAYDFSAHTPPPGELAAQREWIDDLYRGDNLTRILSLLTHSVKPAARDAGAEIATKSPTALAVTLRALRAATTMDCLEEALDQEYRIANAALSTPDLVEGIRAALVDKDRTPRWSPSRLADVTDAEVDRFFAPAPTDLGLGLAAALGEVHDL</sequence>
<evidence type="ECO:0000256" key="3">
    <source>
        <dbReference type="ARBA" id="ARBA00022801"/>
    </source>
</evidence>
<gene>
    <name evidence="5" type="ORF">MXD59_17590</name>
</gene>
<comment type="caution">
    <text evidence="5">The sequence shown here is derived from an EMBL/GenBank/DDBJ whole genome shotgun (WGS) entry which is preliminary data.</text>
</comment>
<dbReference type="PANTHER" id="PTHR43176:SF3">
    <property type="entry name" value="3-HYDROXYISOBUTYRYL-COA HYDROLASE, MITOCHONDRIAL"/>
    <property type="match status" value="1"/>
</dbReference>
<feature type="domain" description="Enoyl-CoA hydratase/isomerase" evidence="4">
    <location>
        <begin position="25"/>
        <end position="349"/>
    </location>
</feature>
<evidence type="ECO:0000313" key="5">
    <source>
        <dbReference type="EMBL" id="MCK9877563.1"/>
    </source>
</evidence>
<dbReference type="SUPFAM" id="SSF52096">
    <property type="entry name" value="ClpP/crotonase"/>
    <property type="match status" value="1"/>
</dbReference>
<protein>
    <recommendedName>
        <fullName evidence="2">3-hydroxyisobutyryl-CoA hydrolase</fullName>
        <ecNumber evidence="2">3.1.2.4</ecNumber>
    </recommendedName>
</protein>
<evidence type="ECO:0000256" key="1">
    <source>
        <dbReference type="ARBA" id="ARBA00001709"/>
    </source>
</evidence>
<organism evidence="5 6">
    <name type="scientific">Frankia umida</name>
    <dbReference type="NCBI Taxonomy" id="573489"/>
    <lineage>
        <taxon>Bacteria</taxon>
        <taxon>Bacillati</taxon>
        <taxon>Actinomycetota</taxon>
        <taxon>Actinomycetes</taxon>
        <taxon>Frankiales</taxon>
        <taxon>Frankiaceae</taxon>
        <taxon>Frankia</taxon>
    </lineage>
</organism>
<dbReference type="EC" id="3.1.2.4" evidence="2"/>
<accession>A0ABT0K2P8</accession>
<evidence type="ECO:0000313" key="6">
    <source>
        <dbReference type="Proteomes" id="UP001201873"/>
    </source>
</evidence>
<dbReference type="Proteomes" id="UP001201873">
    <property type="component" value="Unassembled WGS sequence"/>
</dbReference>
<dbReference type="PANTHER" id="PTHR43176">
    <property type="entry name" value="3-HYDROXYISOBUTYRYL-COA HYDROLASE-RELATED"/>
    <property type="match status" value="1"/>
</dbReference>
<keyword evidence="3" id="KW-0378">Hydrolase</keyword>
<dbReference type="Gene3D" id="3.90.226.10">
    <property type="entry name" value="2-enoyl-CoA Hydratase, Chain A, domain 1"/>
    <property type="match status" value="1"/>
</dbReference>
<comment type="catalytic activity">
    <reaction evidence="1">
        <text>3-hydroxy-2-methylpropanoyl-CoA + H2O = 3-hydroxy-2-methylpropanoate + CoA + H(+)</text>
        <dbReference type="Rhea" id="RHEA:20888"/>
        <dbReference type="ChEBI" id="CHEBI:11805"/>
        <dbReference type="ChEBI" id="CHEBI:15377"/>
        <dbReference type="ChEBI" id="CHEBI:15378"/>
        <dbReference type="ChEBI" id="CHEBI:57287"/>
        <dbReference type="ChEBI" id="CHEBI:57340"/>
        <dbReference type="EC" id="3.1.2.4"/>
    </reaction>
</comment>
<dbReference type="NCBIfam" id="NF004127">
    <property type="entry name" value="PRK05617.1"/>
    <property type="match status" value="1"/>
</dbReference>
<dbReference type="InterPro" id="IPR029045">
    <property type="entry name" value="ClpP/crotonase-like_dom_sf"/>
</dbReference>
<dbReference type="RefSeq" id="WP_248825782.1">
    <property type="nucleotide sequence ID" value="NZ_JALKFT010000018.1"/>
</dbReference>
<evidence type="ECO:0000259" key="4">
    <source>
        <dbReference type="Pfam" id="PF16113"/>
    </source>
</evidence>